<dbReference type="SUPFAM" id="SSF52507">
    <property type="entry name" value="Homo-oligomeric flavin-containing Cys decarboxylases, HFCD"/>
    <property type="match status" value="1"/>
</dbReference>
<dbReference type="PANTHER" id="PTHR14359">
    <property type="entry name" value="HOMO-OLIGOMERIC FLAVIN CONTAINING CYS DECARBOXYLASE FAMILY"/>
    <property type="match status" value="1"/>
</dbReference>
<comment type="similarity">
    <text evidence="2">Belongs to the HFCD (homooligomeric flavin containing Cys decarboxylase) superfamily.</text>
</comment>
<dbReference type="Pfam" id="PF02441">
    <property type="entry name" value="Flavoprotein"/>
    <property type="match status" value="1"/>
</dbReference>
<reference evidence="5" key="1">
    <citation type="submission" date="2022-11" db="EMBL/GenBank/DDBJ databases">
        <authorList>
            <person name="Kikuchi T."/>
        </authorList>
    </citation>
    <scope>NUCLEOTIDE SEQUENCE</scope>
    <source>
        <strain evidence="5">PS1010</strain>
    </source>
</reference>
<sequence>MEENRKRARGDEENEEEEVEVRPPLTRSHKLSKDPNKHHLLIVITGSVAVLKTPELIQKLYEKCGENRLAIKIVATENAVKFVNILKLDFDDFVYEDKDEWSMWRERGDPVLHIELRKWADSMLIAPLDANTMAKIATGICDNLATSLIRAWDLSKPAYFAPAMNTFMWENPLTIGHRNTLKTLLQFKEICPISKELMCGDSGQGAMADILSITSLISALVRDQLAVKTHCIS</sequence>
<evidence type="ECO:0000256" key="2">
    <source>
        <dbReference type="ARBA" id="ARBA00038350"/>
    </source>
</evidence>
<accession>A0A9P1IY82</accession>
<keyword evidence="1" id="KW-0173">Coenzyme A biosynthesis</keyword>
<evidence type="ECO:0000313" key="6">
    <source>
        <dbReference type="Proteomes" id="UP001152747"/>
    </source>
</evidence>
<feature type="domain" description="Flavoprotein" evidence="4">
    <location>
        <begin position="39"/>
        <end position="191"/>
    </location>
</feature>
<dbReference type="EMBL" id="CANHGI010000005">
    <property type="protein sequence ID" value="CAI5453276.1"/>
    <property type="molecule type" value="Genomic_DNA"/>
</dbReference>
<dbReference type="OrthoDB" id="1532798at2759"/>
<protein>
    <recommendedName>
        <fullName evidence="4">Flavoprotein domain-containing protein</fullName>
    </recommendedName>
</protein>
<dbReference type="Gene3D" id="3.40.50.1950">
    <property type="entry name" value="Flavin prenyltransferase-like"/>
    <property type="match status" value="1"/>
</dbReference>
<name>A0A9P1IY82_9PELO</name>
<keyword evidence="6" id="KW-1185">Reference proteome</keyword>
<proteinExistence type="inferred from homology"/>
<organism evidence="5 6">
    <name type="scientific">Caenorhabditis angaria</name>
    <dbReference type="NCBI Taxonomy" id="860376"/>
    <lineage>
        <taxon>Eukaryota</taxon>
        <taxon>Metazoa</taxon>
        <taxon>Ecdysozoa</taxon>
        <taxon>Nematoda</taxon>
        <taxon>Chromadorea</taxon>
        <taxon>Rhabditida</taxon>
        <taxon>Rhabditina</taxon>
        <taxon>Rhabditomorpha</taxon>
        <taxon>Rhabditoidea</taxon>
        <taxon>Rhabditidae</taxon>
        <taxon>Peloderinae</taxon>
        <taxon>Caenorhabditis</taxon>
    </lineage>
</organism>
<dbReference type="GO" id="GO:0004633">
    <property type="term" value="F:phosphopantothenoylcysteine decarboxylase activity"/>
    <property type="evidence" value="ECO:0007669"/>
    <property type="project" value="TreeGrafter"/>
</dbReference>
<dbReference type="PANTHER" id="PTHR14359:SF6">
    <property type="entry name" value="PHOSPHOPANTOTHENOYLCYSTEINE DECARBOXYLASE"/>
    <property type="match status" value="1"/>
</dbReference>
<feature type="region of interest" description="Disordered" evidence="3">
    <location>
        <begin position="1"/>
        <end position="32"/>
    </location>
</feature>
<dbReference type="AlphaFoldDB" id="A0A9P1IY82"/>
<dbReference type="GO" id="GO:0010181">
    <property type="term" value="F:FMN binding"/>
    <property type="evidence" value="ECO:0007669"/>
    <property type="project" value="TreeGrafter"/>
</dbReference>
<dbReference type="InterPro" id="IPR003382">
    <property type="entry name" value="Flavoprotein"/>
</dbReference>
<evidence type="ECO:0000256" key="1">
    <source>
        <dbReference type="ARBA" id="ARBA00022993"/>
    </source>
</evidence>
<comment type="caution">
    <text evidence="5">The sequence shown here is derived from an EMBL/GenBank/DDBJ whole genome shotgun (WGS) entry which is preliminary data.</text>
</comment>
<dbReference type="GO" id="GO:0015937">
    <property type="term" value="P:coenzyme A biosynthetic process"/>
    <property type="evidence" value="ECO:0007669"/>
    <property type="project" value="UniProtKB-KW"/>
</dbReference>
<evidence type="ECO:0000259" key="4">
    <source>
        <dbReference type="Pfam" id="PF02441"/>
    </source>
</evidence>
<evidence type="ECO:0000256" key="3">
    <source>
        <dbReference type="SAM" id="MobiDB-lite"/>
    </source>
</evidence>
<dbReference type="Proteomes" id="UP001152747">
    <property type="component" value="Unassembled WGS sequence"/>
</dbReference>
<dbReference type="InterPro" id="IPR036551">
    <property type="entry name" value="Flavin_trans-like"/>
</dbReference>
<gene>
    <name evidence="5" type="ORF">CAMP_LOCUS15913</name>
</gene>
<dbReference type="GO" id="GO:0071513">
    <property type="term" value="C:phosphopantothenoylcysteine decarboxylase complex"/>
    <property type="evidence" value="ECO:0007669"/>
    <property type="project" value="TreeGrafter"/>
</dbReference>
<evidence type="ECO:0000313" key="5">
    <source>
        <dbReference type="EMBL" id="CAI5453276.1"/>
    </source>
</evidence>